<accession>A0AAD4XUD6</accession>
<organism evidence="2 3">
    <name type="scientific">Papaver atlanticum</name>
    <dbReference type="NCBI Taxonomy" id="357466"/>
    <lineage>
        <taxon>Eukaryota</taxon>
        <taxon>Viridiplantae</taxon>
        <taxon>Streptophyta</taxon>
        <taxon>Embryophyta</taxon>
        <taxon>Tracheophyta</taxon>
        <taxon>Spermatophyta</taxon>
        <taxon>Magnoliopsida</taxon>
        <taxon>Ranunculales</taxon>
        <taxon>Papaveraceae</taxon>
        <taxon>Papaveroideae</taxon>
        <taxon>Papaver</taxon>
    </lineage>
</organism>
<keyword evidence="1" id="KW-0732">Signal</keyword>
<feature type="signal peptide" evidence="1">
    <location>
        <begin position="1"/>
        <end position="15"/>
    </location>
</feature>
<protein>
    <submittedName>
        <fullName evidence="2">Uncharacterized protein</fullName>
    </submittedName>
</protein>
<dbReference type="EMBL" id="JAJJMB010001710">
    <property type="protein sequence ID" value="KAI3956086.1"/>
    <property type="molecule type" value="Genomic_DNA"/>
</dbReference>
<keyword evidence="3" id="KW-1185">Reference proteome</keyword>
<gene>
    <name evidence="2" type="ORF">MKW98_027400</name>
</gene>
<dbReference type="Proteomes" id="UP001202328">
    <property type="component" value="Unassembled WGS sequence"/>
</dbReference>
<feature type="chain" id="PRO_5042285049" evidence="1">
    <location>
        <begin position="16"/>
        <end position="161"/>
    </location>
</feature>
<evidence type="ECO:0000313" key="2">
    <source>
        <dbReference type="EMBL" id="KAI3956086.1"/>
    </source>
</evidence>
<evidence type="ECO:0000313" key="3">
    <source>
        <dbReference type="Proteomes" id="UP001202328"/>
    </source>
</evidence>
<reference evidence="2" key="1">
    <citation type="submission" date="2022-04" db="EMBL/GenBank/DDBJ databases">
        <title>A functionally conserved STORR gene fusion in Papaver species that diverged 16.8 million years ago.</title>
        <authorList>
            <person name="Catania T."/>
        </authorList>
    </citation>
    <scope>NUCLEOTIDE SEQUENCE</scope>
    <source>
        <strain evidence="2">S-188037</strain>
    </source>
</reference>
<name>A0AAD4XUD6_9MAGN</name>
<dbReference type="AlphaFoldDB" id="A0AAD4XUD6"/>
<evidence type="ECO:0000256" key="1">
    <source>
        <dbReference type="SAM" id="SignalP"/>
    </source>
</evidence>
<sequence>MLLLVLITSFRQARTLFICRICGYPLQQPTNIEYKSEASPTSIDLGSGIVLSRHIEFHPFYFLPGFGLSGFRVILEDNSGKYIKSFEQYSHPCRNVLNMRADKSSPTVVGASLYCNDCIDVKNPRSRTLMSGLCEGSQKRCKGPSYYEFSITVFRYAVTMK</sequence>
<comment type="caution">
    <text evidence="2">The sequence shown here is derived from an EMBL/GenBank/DDBJ whole genome shotgun (WGS) entry which is preliminary data.</text>
</comment>
<proteinExistence type="predicted"/>